<organism evidence="7 8">
    <name type="scientific">Trichloromonas acetexigens</name>
    <dbReference type="NCBI Taxonomy" id="38815"/>
    <lineage>
        <taxon>Bacteria</taxon>
        <taxon>Pseudomonadati</taxon>
        <taxon>Thermodesulfobacteriota</taxon>
        <taxon>Desulfuromonadia</taxon>
        <taxon>Desulfuromonadales</taxon>
        <taxon>Trichloromonadaceae</taxon>
        <taxon>Trichloromonas</taxon>
    </lineage>
</organism>
<dbReference type="AlphaFoldDB" id="A0A550J654"/>
<dbReference type="Pfam" id="PF00691">
    <property type="entry name" value="OmpA"/>
    <property type="match status" value="1"/>
</dbReference>
<gene>
    <name evidence="7" type="ORF">FL622_15575</name>
</gene>
<accession>A0A550J654</accession>
<evidence type="ECO:0000313" key="8">
    <source>
        <dbReference type="Proteomes" id="UP000317155"/>
    </source>
</evidence>
<dbReference type="InterPro" id="IPR006665">
    <property type="entry name" value="OmpA-like"/>
</dbReference>
<name>A0A550J654_9BACT</name>
<dbReference type="PANTHER" id="PTHR30329:SF21">
    <property type="entry name" value="LIPOPROTEIN YIAD-RELATED"/>
    <property type="match status" value="1"/>
</dbReference>
<evidence type="ECO:0000256" key="1">
    <source>
        <dbReference type="ARBA" id="ARBA00004442"/>
    </source>
</evidence>
<reference evidence="7 8" key="1">
    <citation type="submission" date="2019-07" db="EMBL/GenBank/DDBJ databases">
        <title>Insights of Desulfuromonas acetexigens electromicrobiology.</title>
        <authorList>
            <person name="Katuri K."/>
            <person name="Sapireddy V."/>
            <person name="Shaw D.R."/>
            <person name="Saikaly P."/>
        </authorList>
    </citation>
    <scope>NUCLEOTIDE SEQUENCE [LARGE SCALE GENOMIC DNA]</scope>
    <source>
        <strain evidence="7 8">2873</strain>
    </source>
</reference>
<comment type="subcellular location">
    <subcellularLocation>
        <location evidence="1">Cell outer membrane</location>
    </subcellularLocation>
</comment>
<feature type="chain" id="PRO_5021964911" evidence="5">
    <location>
        <begin position="19"/>
        <end position="205"/>
    </location>
</feature>
<dbReference type="InterPro" id="IPR006664">
    <property type="entry name" value="OMP_bac"/>
</dbReference>
<dbReference type="OrthoDB" id="5482786at2"/>
<evidence type="ECO:0000256" key="3">
    <source>
        <dbReference type="ARBA" id="ARBA00023237"/>
    </source>
</evidence>
<dbReference type="PRINTS" id="PR01021">
    <property type="entry name" value="OMPADOMAIN"/>
</dbReference>
<dbReference type="CDD" id="cd07185">
    <property type="entry name" value="OmpA_C-like"/>
    <property type="match status" value="1"/>
</dbReference>
<dbReference type="InterPro" id="IPR006690">
    <property type="entry name" value="OMPA-like_CS"/>
</dbReference>
<evidence type="ECO:0000313" key="7">
    <source>
        <dbReference type="EMBL" id="TRO78711.1"/>
    </source>
</evidence>
<dbReference type="PANTHER" id="PTHR30329">
    <property type="entry name" value="STATOR ELEMENT OF FLAGELLAR MOTOR COMPLEX"/>
    <property type="match status" value="1"/>
</dbReference>
<dbReference type="Gene3D" id="3.30.1330.60">
    <property type="entry name" value="OmpA-like domain"/>
    <property type="match status" value="1"/>
</dbReference>
<dbReference type="GO" id="GO:0009279">
    <property type="term" value="C:cell outer membrane"/>
    <property type="evidence" value="ECO:0007669"/>
    <property type="project" value="UniProtKB-SubCell"/>
</dbReference>
<evidence type="ECO:0000256" key="4">
    <source>
        <dbReference type="PROSITE-ProRule" id="PRU00473"/>
    </source>
</evidence>
<keyword evidence="3" id="KW-0998">Cell outer membrane</keyword>
<protein>
    <submittedName>
        <fullName evidence="7">OmpA family protein</fullName>
    </submittedName>
</protein>
<dbReference type="InterPro" id="IPR050330">
    <property type="entry name" value="Bact_OuterMem_StrucFunc"/>
</dbReference>
<dbReference type="Proteomes" id="UP000317155">
    <property type="component" value="Unassembled WGS sequence"/>
</dbReference>
<evidence type="ECO:0000256" key="2">
    <source>
        <dbReference type="ARBA" id="ARBA00023136"/>
    </source>
</evidence>
<evidence type="ECO:0000259" key="6">
    <source>
        <dbReference type="PROSITE" id="PS51123"/>
    </source>
</evidence>
<comment type="caution">
    <text evidence="7">The sequence shown here is derived from an EMBL/GenBank/DDBJ whole genome shotgun (WGS) entry which is preliminary data.</text>
</comment>
<sequence>MELLSRILVVFFVSAVLAACSAPQAPPQSLFVLMPDDSGTVGSITVSNPQGSQTLGEAWQATAVADSAASPAAPTILSADEVKARFHDALAVQPEPVRRFILYFQKGSKALTEESQALIPEVIATIRERRSVDTSVVGHTDTVGSNEANMRLSQERAAIIATMLTDAGIDPTMLETSSHGERNLLVSTDDEVSEPRNRRVEITVR</sequence>
<dbReference type="PROSITE" id="PS01068">
    <property type="entry name" value="OMPA_1"/>
    <property type="match status" value="1"/>
</dbReference>
<dbReference type="InterPro" id="IPR036737">
    <property type="entry name" value="OmpA-like_sf"/>
</dbReference>
<keyword evidence="2 4" id="KW-0472">Membrane</keyword>
<dbReference type="PROSITE" id="PS51123">
    <property type="entry name" value="OMPA_2"/>
    <property type="match status" value="1"/>
</dbReference>
<feature type="signal peptide" evidence="5">
    <location>
        <begin position="1"/>
        <end position="18"/>
    </location>
</feature>
<keyword evidence="5" id="KW-0732">Signal</keyword>
<dbReference type="PROSITE" id="PS51257">
    <property type="entry name" value="PROKAR_LIPOPROTEIN"/>
    <property type="match status" value="1"/>
</dbReference>
<feature type="domain" description="OmpA-like" evidence="6">
    <location>
        <begin position="91"/>
        <end position="205"/>
    </location>
</feature>
<keyword evidence="8" id="KW-1185">Reference proteome</keyword>
<dbReference type="SUPFAM" id="SSF103088">
    <property type="entry name" value="OmpA-like"/>
    <property type="match status" value="1"/>
</dbReference>
<dbReference type="EMBL" id="VJVV01000015">
    <property type="protein sequence ID" value="TRO78711.1"/>
    <property type="molecule type" value="Genomic_DNA"/>
</dbReference>
<evidence type="ECO:0000256" key="5">
    <source>
        <dbReference type="SAM" id="SignalP"/>
    </source>
</evidence>
<proteinExistence type="predicted"/>